<reference evidence="2" key="1">
    <citation type="submission" date="2020-11" db="EMBL/GenBank/DDBJ databases">
        <authorList>
            <consortium name="DOE Joint Genome Institute"/>
            <person name="Ahrendt S."/>
            <person name="Riley R."/>
            <person name="Andreopoulos W."/>
            <person name="Labutti K."/>
            <person name="Pangilinan J."/>
            <person name="Ruiz-Duenas F.J."/>
            <person name="Barrasa J.M."/>
            <person name="Sanchez-Garcia M."/>
            <person name="Camarero S."/>
            <person name="Miyauchi S."/>
            <person name="Serrano A."/>
            <person name="Linde D."/>
            <person name="Babiker R."/>
            <person name="Drula E."/>
            <person name="Ayuso-Fernandez I."/>
            <person name="Pacheco R."/>
            <person name="Padilla G."/>
            <person name="Ferreira P."/>
            <person name="Barriuso J."/>
            <person name="Kellner H."/>
            <person name="Castanera R."/>
            <person name="Alfaro M."/>
            <person name="Ramirez L."/>
            <person name="Pisabarro A.G."/>
            <person name="Kuo A."/>
            <person name="Tritt A."/>
            <person name="Lipzen A."/>
            <person name="He G."/>
            <person name="Yan M."/>
            <person name="Ng V."/>
            <person name="Cullen D."/>
            <person name="Martin F."/>
            <person name="Rosso M.-N."/>
            <person name="Henrissat B."/>
            <person name="Hibbett D."/>
            <person name="Martinez A.T."/>
            <person name="Grigoriev I.V."/>
        </authorList>
    </citation>
    <scope>NUCLEOTIDE SEQUENCE</scope>
    <source>
        <strain evidence="2">CBS 506.95</strain>
    </source>
</reference>
<comment type="caution">
    <text evidence="2">The sequence shown here is derived from an EMBL/GenBank/DDBJ whole genome shotgun (WGS) entry which is preliminary data.</text>
</comment>
<gene>
    <name evidence="2" type="ORF">CPB83DRAFT_758932</name>
</gene>
<dbReference type="OrthoDB" id="3254913at2759"/>
<keyword evidence="3" id="KW-1185">Reference proteome</keyword>
<name>A0A9P6JUI9_9AGAR</name>
<dbReference type="EMBL" id="MU157830">
    <property type="protein sequence ID" value="KAF9532909.1"/>
    <property type="molecule type" value="Genomic_DNA"/>
</dbReference>
<accession>A0A9P6JUI9</accession>
<proteinExistence type="predicted"/>
<organism evidence="2 3">
    <name type="scientific">Crepidotus variabilis</name>
    <dbReference type="NCBI Taxonomy" id="179855"/>
    <lineage>
        <taxon>Eukaryota</taxon>
        <taxon>Fungi</taxon>
        <taxon>Dikarya</taxon>
        <taxon>Basidiomycota</taxon>
        <taxon>Agaricomycotina</taxon>
        <taxon>Agaricomycetes</taxon>
        <taxon>Agaricomycetidae</taxon>
        <taxon>Agaricales</taxon>
        <taxon>Agaricineae</taxon>
        <taxon>Crepidotaceae</taxon>
        <taxon>Crepidotus</taxon>
    </lineage>
</organism>
<feature type="coiled-coil region" evidence="1">
    <location>
        <begin position="27"/>
        <end position="68"/>
    </location>
</feature>
<feature type="non-terminal residue" evidence="2">
    <location>
        <position position="1"/>
    </location>
</feature>
<dbReference type="AlphaFoldDB" id="A0A9P6JUI9"/>
<evidence type="ECO:0000313" key="2">
    <source>
        <dbReference type="EMBL" id="KAF9532909.1"/>
    </source>
</evidence>
<protein>
    <submittedName>
        <fullName evidence="2">Uncharacterized protein</fullName>
    </submittedName>
</protein>
<sequence length="78" mass="8912">LPEIPSADLTFDFSSFMDSSQPEQEKVAKRASNVQKLAKENEKLQAELKAMAERLEAVERKRVELAEKEQREGKQSSF</sequence>
<dbReference type="Proteomes" id="UP000807306">
    <property type="component" value="Unassembled WGS sequence"/>
</dbReference>
<evidence type="ECO:0000313" key="3">
    <source>
        <dbReference type="Proteomes" id="UP000807306"/>
    </source>
</evidence>
<keyword evidence="1" id="KW-0175">Coiled coil</keyword>
<evidence type="ECO:0000256" key="1">
    <source>
        <dbReference type="SAM" id="Coils"/>
    </source>
</evidence>